<dbReference type="NCBIfam" id="TIGR02013">
    <property type="entry name" value="rpoB"/>
    <property type="match status" value="1"/>
</dbReference>
<reference evidence="17" key="1">
    <citation type="submission" date="2017-04" db="EMBL/GenBank/DDBJ databases">
        <authorList>
            <person name="Varghese N."/>
            <person name="Submissions S."/>
        </authorList>
    </citation>
    <scope>NUCLEOTIDE SEQUENCE [LARGE SCALE GENOMIC DNA]</scope>
</reference>
<dbReference type="FunFam" id="2.40.50.100:FF:000006">
    <property type="entry name" value="DNA-directed RNA polymerase subunit beta"/>
    <property type="match status" value="1"/>
</dbReference>
<dbReference type="Pfam" id="PF04561">
    <property type="entry name" value="RNA_pol_Rpb2_2"/>
    <property type="match status" value="2"/>
</dbReference>
<evidence type="ECO:0000259" key="10">
    <source>
        <dbReference type="Pfam" id="PF00562"/>
    </source>
</evidence>
<dbReference type="SUPFAM" id="SSF64484">
    <property type="entry name" value="beta and beta-prime subunits of DNA dependent RNA-polymerase"/>
    <property type="match status" value="1"/>
</dbReference>
<dbReference type="FunFam" id="2.40.50.150:FF:000001">
    <property type="entry name" value="DNA-directed RNA polymerase subunit beta"/>
    <property type="match status" value="1"/>
</dbReference>
<dbReference type="InterPro" id="IPR015712">
    <property type="entry name" value="DNA-dir_RNA_pol_su2"/>
</dbReference>
<proteinExistence type="inferred from homology"/>
<dbReference type="Proteomes" id="UP000194450">
    <property type="component" value="Unassembled WGS sequence"/>
</dbReference>
<evidence type="ECO:0000259" key="14">
    <source>
        <dbReference type="Pfam" id="PF04565"/>
    </source>
</evidence>
<dbReference type="Gene3D" id="3.90.1110.10">
    <property type="entry name" value="RNA polymerase Rpb2, domain 2"/>
    <property type="match status" value="1"/>
</dbReference>
<dbReference type="InterPro" id="IPR007121">
    <property type="entry name" value="RNA_pol_bsu_CS"/>
</dbReference>
<dbReference type="FunFam" id="2.40.270.10:FF:000004">
    <property type="entry name" value="DNA-directed RNA polymerase subunit beta"/>
    <property type="match status" value="1"/>
</dbReference>
<comment type="subunit">
    <text evidence="6 8">The RNAP catalytic core consists of 2 alpha, 1 beta, 1 beta' and 1 omega subunit. When a sigma factor is associated with the core the holoenzyme is formed, which can initiate transcription.</text>
</comment>
<gene>
    <name evidence="6" type="primary">rpoB</name>
    <name evidence="16" type="ORF">SAMN06297229_0368</name>
</gene>
<dbReference type="CDD" id="cd00653">
    <property type="entry name" value="RNA_pol_B_RPB2"/>
    <property type="match status" value="1"/>
</dbReference>
<evidence type="ECO:0000259" key="12">
    <source>
        <dbReference type="Pfam" id="PF04561"/>
    </source>
</evidence>
<dbReference type="PROSITE" id="PS01166">
    <property type="entry name" value="RNA_POL_BETA"/>
    <property type="match status" value="1"/>
</dbReference>
<dbReference type="FunFam" id="3.90.1800.10:FF:000001">
    <property type="entry name" value="DNA-directed RNA polymerase subunit beta"/>
    <property type="match status" value="1"/>
</dbReference>
<dbReference type="Gene3D" id="2.40.270.10">
    <property type="entry name" value="DNA-directed RNA polymerase, subunit 2, domain 6"/>
    <property type="match status" value="1"/>
</dbReference>
<comment type="similarity">
    <text evidence="6 7">Belongs to the RNA polymerase beta chain family.</text>
</comment>
<dbReference type="GO" id="GO:0032549">
    <property type="term" value="F:ribonucleoside binding"/>
    <property type="evidence" value="ECO:0007669"/>
    <property type="project" value="InterPro"/>
</dbReference>
<evidence type="ECO:0000259" key="13">
    <source>
        <dbReference type="Pfam" id="PF04563"/>
    </source>
</evidence>
<dbReference type="Gene3D" id="3.90.1100.10">
    <property type="match status" value="2"/>
</dbReference>
<evidence type="ECO:0000259" key="15">
    <source>
        <dbReference type="Pfam" id="PF10385"/>
    </source>
</evidence>
<dbReference type="RefSeq" id="WP_086433552.1">
    <property type="nucleotide sequence ID" value="NZ_FXWH01000001.1"/>
</dbReference>
<evidence type="ECO:0000256" key="6">
    <source>
        <dbReference type="HAMAP-Rule" id="MF_01321"/>
    </source>
</evidence>
<dbReference type="InterPro" id="IPR007644">
    <property type="entry name" value="RNA_pol_bsu_protrusion"/>
</dbReference>
<feature type="domain" description="DNA-directed RNA polymerase beta subunit external 1" evidence="15">
    <location>
        <begin position="592"/>
        <end position="657"/>
    </location>
</feature>
<dbReference type="Pfam" id="PF10385">
    <property type="entry name" value="RNA_pol_Rpb2_45"/>
    <property type="match status" value="1"/>
</dbReference>
<feature type="domain" description="RNA polymerase Rpb2" evidence="11">
    <location>
        <begin position="1266"/>
        <end position="1340"/>
    </location>
</feature>
<dbReference type="Gene3D" id="6.10.140.1670">
    <property type="match status" value="1"/>
</dbReference>
<dbReference type="Pfam" id="PF04560">
    <property type="entry name" value="RNA_pol_Rpb2_7"/>
    <property type="match status" value="1"/>
</dbReference>
<dbReference type="NCBIfam" id="NF001616">
    <property type="entry name" value="PRK00405.1"/>
    <property type="match status" value="1"/>
</dbReference>
<organism evidence="16 17">
    <name type="scientific">Pseudidiomarina planktonica</name>
    <dbReference type="NCBI Taxonomy" id="1323738"/>
    <lineage>
        <taxon>Bacteria</taxon>
        <taxon>Pseudomonadati</taxon>
        <taxon>Pseudomonadota</taxon>
        <taxon>Gammaproteobacteria</taxon>
        <taxon>Alteromonadales</taxon>
        <taxon>Idiomarinaceae</taxon>
        <taxon>Pseudidiomarina</taxon>
    </lineage>
</organism>
<accession>A0A1Y6EBZ7</accession>
<dbReference type="InterPro" id="IPR042107">
    <property type="entry name" value="DNA-dir_RNA_pol_bsu_ext_1_sf"/>
</dbReference>
<dbReference type="Gene3D" id="2.30.150.10">
    <property type="entry name" value="DNA-directed RNA polymerase, beta subunit, external 1 domain"/>
    <property type="match status" value="1"/>
</dbReference>
<dbReference type="InterPro" id="IPR007642">
    <property type="entry name" value="RNA_pol_Rpb2_2"/>
</dbReference>
<dbReference type="InterPro" id="IPR007641">
    <property type="entry name" value="RNA_pol_Rpb2_7"/>
</dbReference>
<feature type="domain" description="RNA polymerase Rpb2" evidence="14">
    <location>
        <begin position="514"/>
        <end position="581"/>
    </location>
</feature>
<dbReference type="InterPro" id="IPR014724">
    <property type="entry name" value="RNA_pol_RPB2_OB-fold"/>
</dbReference>
<dbReference type="Gene3D" id="3.90.1800.10">
    <property type="entry name" value="RNA polymerase alpha subunit dimerisation domain"/>
    <property type="match status" value="1"/>
</dbReference>
<evidence type="ECO:0000256" key="8">
    <source>
        <dbReference type="RuleBase" id="RU363031"/>
    </source>
</evidence>
<keyword evidence="2 6" id="KW-0808">Transferase</keyword>
<feature type="domain" description="RNA polymerase Rpb2" evidence="12">
    <location>
        <begin position="346"/>
        <end position="455"/>
    </location>
</feature>
<keyword evidence="17" id="KW-1185">Reference proteome</keyword>
<dbReference type="HAMAP" id="MF_01321">
    <property type="entry name" value="RNApol_bact_RpoB"/>
    <property type="match status" value="1"/>
</dbReference>
<evidence type="ECO:0000256" key="1">
    <source>
        <dbReference type="ARBA" id="ARBA00022478"/>
    </source>
</evidence>
<dbReference type="EMBL" id="FXWH01000001">
    <property type="protein sequence ID" value="SMQ60098.1"/>
    <property type="molecule type" value="Genomic_DNA"/>
</dbReference>
<feature type="domain" description="DNA-directed RNA polymerase subunit 2 hybrid-binding" evidence="10">
    <location>
        <begin position="718"/>
        <end position="1264"/>
    </location>
</feature>
<dbReference type="Pfam" id="PF04563">
    <property type="entry name" value="RNA_pol_Rpb2_1"/>
    <property type="match status" value="1"/>
</dbReference>
<comment type="function">
    <text evidence="6 8">DNA-dependent RNA polymerase catalyzes the transcription of DNA into RNA using the four ribonucleoside triphosphates as substrates.</text>
</comment>
<keyword evidence="3 6" id="KW-0548">Nucleotidyltransferase</keyword>
<dbReference type="Gene3D" id="2.40.50.100">
    <property type="match status" value="1"/>
</dbReference>
<evidence type="ECO:0000256" key="5">
    <source>
        <dbReference type="ARBA" id="ARBA00048552"/>
    </source>
</evidence>
<dbReference type="PANTHER" id="PTHR20856">
    <property type="entry name" value="DNA-DIRECTED RNA POLYMERASE I SUBUNIT 2"/>
    <property type="match status" value="1"/>
</dbReference>
<evidence type="ECO:0000313" key="16">
    <source>
        <dbReference type="EMBL" id="SMQ60098.1"/>
    </source>
</evidence>
<dbReference type="GO" id="GO:0003899">
    <property type="term" value="F:DNA-directed RNA polymerase activity"/>
    <property type="evidence" value="ECO:0007669"/>
    <property type="project" value="UniProtKB-UniRule"/>
</dbReference>
<comment type="catalytic activity">
    <reaction evidence="5 6 8">
        <text>RNA(n) + a ribonucleoside 5'-triphosphate = RNA(n+1) + diphosphate</text>
        <dbReference type="Rhea" id="RHEA:21248"/>
        <dbReference type="Rhea" id="RHEA-COMP:14527"/>
        <dbReference type="Rhea" id="RHEA-COMP:17342"/>
        <dbReference type="ChEBI" id="CHEBI:33019"/>
        <dbReference type="ChEBI" id="CHEBI:61557"/>
        <dbReference type="ChEBI" id="CHEBI:140395"/>
        <dbReference type="EC" id="2.7.7.6"/>
    </reaction>
</comment>
<evidence type="ECO:0000256" key="2">
    <source>
        <dbReference type="ARBA" id="ARBA00022679"/>
    </source>
</evidence>
<dbReference type="EC" id="2.7.7.6" evidence="6 8"/>
<keyword evidence="9" id="KW-0175">Coiled coil</keyword>
<dbReference type="FunFam" id="3.90.1110.10:FF:000001">
    <property type="entry name" value="DNA-directed RNA polymerase subunit beta"/>
    <property type="match status" value="1"/>
</dbReference>
<dbReference type="GO" id="GO:0003677">
    <property type="term" value="F:DNA binding"/>
    <property type="evidence" value="ECO:0007669"/>
    <property type="project" value="UniProtKB-UniRule"/>
</dbReference>
<dbReference type="GO" id="GO:0000428">
    <property type="term" value="C:DNA-directed RNA polymerase complex"/>
    <property type="evidence" value="ECO:0007669"/>
    <property type="project" value="UniProtKB-KW"/>
</dbReference>
<keyword evidence="1 6" id="KW-0240">DNA-directed RNA polymerase</keyword>
<dbReference type="GO" id="GO:0006351">
    <property type="term" value="P:DNA-templated transcription"/>
    <property type="evidence" value="ECO:0007669"/>
    <property type="project" value="UniProtKB-UniRule"/>
</dbReference>
<feature type="domain" description="RNA polymerase Rpb2" evidence="12">
    <location>
        <begin position="151"/>
        <end position="225"/>
    </location>
</feature>
<evidence type="ECO:0000256" key="3">
    <source>
        <dbReference type="ARBA" id="ARBA00022695"/>
    </source>
</evidence>
<dbReference type="InterPro" id="IPR007120">
    <property type="entry name" value="DNA-dir_RNAP_su2_dom"/>
</dbReference>
<evidence type="ECO:0000259" key="11">
    <source>
        <dbReference type="Pfam" id="PF04560"/>
    </source>
</evidence>
<dbReference type="Pfam" id="PF00562">
    <property type="entry name" value="RNA_pol_Rpb2_6"/>
    <property type="match status" value="1"/>
</dbReference>
<evidence type="ECO:0000313" key="17">
    <source>
        <dbReference type="Proteomes" id="UP000194450"/>
    </source>
</evidence>
<protein>
    <recommendedName>
        <fullName evidence="6 8">DNA-directed RNA polymerase subunit beta</fullName>
        <shortName evidence="6">RNAP subunit beta</shortName>
        <ecNumber evidence="6 8">2.7.7.6</ecNumber>
    </recommendedName>
    <alternativeName>
        <fullName evidence="6">RNA polymerase subunit beta</fullName>
    </alternativeName>
    <alternativeName>
        <fullName evidence="6">Transcriptase subunit beta</fullName>
    </alternativeName>
</protein>
<keyword evidence="4 6" id="KW-0804">Transcription</keyword>
<evidence type="ECO:0000256" key="9">
    <source>
        <dbReference type="SAM" id="Coils"/>
    </source>
</evidence>
<dbReference type="InterPro" id="IPR037033">
    <property type="entry name" value="DNA-dir_RNAP_su2_hyb_sf"/>
</dbReference>
<dbReference type="InterPro" id="IPR019462">
    <property type="entry name" value="DNA-dir_RNA_pol_bsu_external_1"/>
</dbReference>
<name>A0A1Y6EBZ7_9GAMM</name>
<dbReference type="FunFam" id="3.90.1100.10:FF:000002">
    <property type="entry name" value="DNA-directed RNA polymerase subunit beta"/>
    <property type="match status" value="1"/>
</dbReference>
<dbReference type="InterPro" id="IPR037034">
    <property type="entry name" value="RNA_pol_Rpb2_2_sf"/>
</dbReference>
<dbReference type="InterPro" id="IPR010243">
    <property type="entry name" value="RNA_pol_bsu_bac"/>
</dbReference>
<dbReference type="InterPro" id="IPR007645">
    <property type="entry name" value="RNA_pol_Rpb2_3"/>
</dbReference>
<dbReference type="Pfam" id="PF04565">
    <property type="entry name" value="RNA_pol_Rpb2_3"/>
    <property type="match status" value="1"/>
</dbReference>
<evidence type="ECO:0000256" key="4">
    <source>
        <dbReference type="ARBA" id="ARBA00023163"/>
    </source>
</evidence>
<feature type="coiled-coil region" evidence="9">
    <location>
        <begin position="1005"/>
        <end position="1036"/>
    </location>
</feature>
<dbReference type="FunFam" id="3.90.1110.10:FF:000004">
    <property type="entry name" value="DNA-directed RNA polymerase subunit beta"/>
    <property type="match status" value="1"/>
</dbReference>
<dbReference type="OrthoDB" id="9803954at2"/>
<evidence type="ECO:0000256" key="7">
    <source>
        <dbReference type="RuleBase" id="RU000434"/>
    </source>
</evidence>
<dbReference type="Gene3D" id="2.40.50.150">
    <property type="match status" value="1"/>
</dbReference>
<feature type="domain" description="RNA polymerase beta subunit protrusion" evidence="13">
    <location>
        <begin position="27"/>
        <end position="500"/>
    </location>
</feature>
<sequence>MAYSYSEKKRIRKDFGKRPHVLEVPYLLSIQLDSFKKFIEPDPEANNGLEAAFRSVFPIASYSGNSELQYVSYKLGEPVFDVIECQVRGITYSAPLRVKLRLVIYDKEAAAGTVKDIKEQEVYMGEIPLMTENGTFVINGTERVIVSQLHRSPGVFFDHDKGKTHSSGKVLYNARVIPYRGSWLDFEFDPKDNVFVRIDRRRKLPASIILRALEYSTEEILEMFFDTTYYEIRRDKVFMQLVPERLRGETAKFDIKGDKEEIIVEKGRRITARHIKQIESLNTAEMEVPLEYLVGKVLAKDYVVKKTGEVVAPANSELTLELLAKLREAGFKKFETLFVNDLDHGPYMSETLRVDNSTNRLEALVEIYRMMRPGEPPTKEAAETLFENLFFSEDRYDLSAVGRMKFNRRLGRDDLTGSGILSKEDIVSVMKKLIEIRNGLDEVDDIDHLGNRRIRSVGEMAENQFRVGLVRVERAVKERLSLGDLDATMPQDLINAKPISAAVKEFFGSSQLSQFMDQNNPLSEVTHKRRISALGPGGLTRERAGFEVRDVHPTHYGRVCPIETPEGPNIGLINSLATFARTNEYGFLETPYRRIENGVVTDDVDYLSAIEEGNFVIAQANVSLNDKGALTDDLVPCRHKNEFTLMTKEQVQYMDVAPQQIVSIAASLIPFLEHDDANRALMGSNMQRQAVPTLRAQKPLVGTGIERTVAVDSGVTVVAKRGGVVDYVDAGRIVVKVNEEEMVPGEAGIDIYNLTKYTRSNQNTCINQLPTVNSGEPVMRGDVLADGPSTDLGELALGQNMRVAFMPWNGYNFEDSILISERVAIEDRMTTIHIQELNCVARDTKLGSEEITSDIPNVGESALNKLDESGVVYVGAEVNGGDILVGKVTPKGETQLTPEEKLLRAIFGEKASDVKDSSLRVPNGVTGTVIDVQVFTRDGVEKDKRAVAIEEMQLAKVKKDLTDEFKILEEGIYARAKNLLLANGFDESKLAGLERSKWLTQNLKNEDAQLQLEQIAQQYEEIRADFDNKFENKRRKITQGDDLAPGVLKIVKVYLAVRRRIQPGDKLAGRHGNKGVISTIVPVEDMPHDEHGNPVDIVLNPLGVPSRMNIGQILETHLGMAARGIGIKIEAMIAQQKKVAEMRDFLQQVYSLGESRQEVDLNDFSDEEVMRLADNLKAGLPTATPVFDGAVEEEIKALLKLADIPESGQITLFDGRTGERFERDVTVGYMYMLKLNHLVDDKMHARSTGSYSLVTQQPLGGKAQFGGQRFGEMEVWALEAYGAAYTLQEMLTVKSDDVNGRTKMYKNIVDNDLQMEAGMPESFNVLLKEIRSLGINIELDQD</sequence>